<proteinExistence type="predicted"/>
<protein>
    <submittedName>
        <fullName evidence="2">BCNT-C domain-containing protein</fullName>
    </submittedName>
</protein>
<evidence type="ECO:0000256" key="1">
    <source>
        <dbReference type="SAM" id="MobiDB-lite"/>
    </source>
</evidence>
<dbReference type="AlphaFoldDB" id="A0A183DDB2"/>
<feature type="region of interest" description="Disordered" evidence="1">
    <location>
        <begin position="38"/>
        <end position="64"/>
    </location>
</feature>
<sequence length="106" mass="12301">LENPTGKQRRKPLTRQAQAKKILKKGVRVNVRKVFTDDGLEEETEHGTAAADRMPGSEDGGLGTFDVNEAKREMERVDQQDKLTYKEKMKKWKKVLHLFRDVFFIL</sequence>
<name>A0A183DDB2_9BILA</name>
<reference evidence="2" key="1">
    <citation type="submission" date="2016-06" db="UniProtKB">
        <authorList>
            <consortium name="WormBaseParasite"/>
        </authorList>
    </citation>
    <scope>IDENTIFICATION</scope>
</reference>
<dbReference type="WBParaSite" id="GPUH_0000671201-mRNA-1">
    <property type="protein sequence ID" value="GPUH_0000671201-mRNA-1"/>
    <property type="gene ID" value="GPUH_0000671201"/>
</dbReference>
<evidence type="ECO:0000313" key="2">
    <source>
        <dbReference type="WBParaSite" id="GPUH_0000671201-mRNA-1"/>
    </source>
</evidence>
<accession>A0A183DDB2</accession>
<organism evidence="2">
    <name type="scientific">Gongylonema pulchrum</name>
    <dbReference type="NCBI Taxonomy" id="637853"/>
    <lineage>
        <taxon>Eukaryota</taxon>
        <taxon>Metazoa</taxon>
        <taxon>Ecdysozoa</taxon>
        <taxon>Nematoda</taxon>
        <taxon>Chromadorea</taxon>
        <taxon>Rhabditida</taxon>
        <taxon>Spirurina</taxon>
        <taxon>Spiruromorpha</taxon>
        <taxon>Spiruroidea</taxon>
        <taxon>Gongylonematidae</taxon>
        <taxon>Gongylonema</taxon>
    </lineage>
</organism>